<accession>A0A8X6F4C9</accession>
<organism evidence="1 2">
    <name type="scientific">Trichonephila clavata</name>
    <name type="common">Joro spider</name>
    <name type="synonym">Nephila clavata</name>
    <dbReference type="NCBI Taxonomy" id="2740835"/>
    <lineage>
        <taxon>Eukaryota</taxon>
        <taxon>Metazoa</taxon>
        <taxon>Ecdysozoa</taxon>
        <taxon>Arthropoda</taxon>
        <taxon>Chelicerata</taxon>
        <taxon>Arachnida</taxon>
        <taxon>Araneae</taxon>
        <taxon>Araneomorphae</taxon>
        <taxon>Entelegynae</taxon>
        <taxon>Araneoidea</taxon>
        <taxon>Nephilidae</taxon>
        <taxon>Trichonephila</taxon>
    </lineage>
</organism>
<protein>
    <submittedName>
        <fullName evidence="1">Uncharacterized protein</fullName>
    </submittedName>
</protein>
<gene>
    <name evidence="1" type="ORF">TNCT_360391</name>
</gene>
<sequence>MLVFTAFQTCGMIQNIVISSMKDQYENYNGNGYIRVTDTSFDKKITQSNPEVVYLAGEKVFPEESRGDPIGWKGEAEGLTSLSWAVLYGFGGKSPCDFWRELKMRRNDAIGSWKWVR</sequence>
<dbReference type="Proteomes" id="UP000887116">
    <property type="component" value="Unassembled WGS sequence"/>
</dbReference>
<name>A0A8X6F4C9_TRICU</name>
<dbReference type="EMBL" id="BMAO01001033">
    <property type="protein sequence ID" value="GFQ70673.1"/>
    <property type="molecule type" value="Genomic_DNA"/>
</dbReference>
<evidence type="ECO:0000313" key="2">
    <source>
        <dbReference type="Proteomes" id="UP000887116"/>
    </source>
</evidence>
<comment type="caution">
    <text evidence="1">The sequence shown here is derived from an EMBL/GenBank/DDBJ whole genome shotgun (WGS) entry which is preliminary data.</text>
</comment>
<reference evidence="1" key="1">
    <citation type="submission" date="2020-07" db="EMBL/GenBank/DDBJ databases">
        <title>Multicomponent nature underlies the extraordinary mechanical properties of spider dragline silk.</title>
        <authorList>
            <person name="Kono N."/>
            <person name="Nakamura H."/>
            <person name="Mori M."/>
            <person name="Yoshida Y."/>
            <person name="Ohtoshi R."/>
            <person name="Malay A.D."/>
            <person name="Moran D.A.P."/>
            <person name="Tomita M."/>
            <person name="Numata K."/>
            <person name="Arakawa K."/>
        </authorList>
    </citation>
    <scope>NUCLEOTIDE SEQUENCE</scope>
</reference>
<keyword evidence="2" id="KW-1185">Reference proteome</keyword>
<proteinExistence type="predicted"/>
<dbReference type="AlphaFoldDB" id="A0A8X6F4C9"/>
<evidence type="ECO:0000313" key="1">
    <source>
        <dbReference type="EMBL" id="GFQ70673.1"/>
    </source>
</evidence>
<dbReference type="OrthoDB" id="196103at2759"/>